<feature type="transmembrane region" description="Helical" evidence="4">
    <location>
        <begin position="12"/>
        <end position="28"/>
    </location>
</feature>
<feature type="transmembrane region" description="Helical" evidence="4">
    <location>
        <begin position="174"/>
        <end position="195"/>
    </location>
</feature>
<keyword evidence="7" id="KW-1185">Reference proteome</keyword>
<dbReference type="Proteomes" id="UP000004931">
    <property type="component" value="Unassembled WGS sequence"/>
</dbReference>
<evidence type="ECO:0000256" key="4">
    <source>
        <dbReference type="SAM" id="Phobius"/>
    </source>
</evidence>
<feature type="transmembrane region" description="Helical" evidence="4">
    <location>
        <begin position="145"/>
        <end position="168"/>
    </location>
</feature>
<dbReference type="PROSITE" id="PS50850">
    <property type="entry name" value="MFS"/>
    <property type="match status" value="1"/>
</dbReference>
<keyword evidence="1 4" id="KW-0812">Transmembrane</keyword>
<evidence type="ECO:0000313" key="7">
    <source>
        <dbReference type="Proteomes" id="UP000004931"/>
    </source>
</evidence>
<dbReference type="Gene3D" id="1.20.1250.20">
    <property type="entry name" value="MFS general substrate transporter like domains"/>
    <property type="match status" value="2"/>
</dbReference>
<dbReference type="STRING" id="247633.GP2143_14561"/>
<sequence length="427" mass="46363">MTAPTKLGTDKWTVIILLGLSGQIAWNVENSWFNTFVFDTITPDPKPIAAMVAVSAIVATITTLIMGTLSDRMGKRKPFIVIGYLLWALSTMAFPMAAWAKNVQLAIFLVIFLDAVMTFLGSTANDAAFNAWVTDITDSSNRGTVEGVMLILPIIAIMLGMGVSGLLIDVFGYYTFFLTLGFAVLIMGAVGAALLKESPDLAPQSMAKNKGLIAELFLVFSPQNIRQNSSLFLVLLTMTIFMTSQQIVIPYELIYLNNYLGISKTTAGILTTIIAPVTILLALPVGKLCDRGHGLTVLIIGLIIGSTGQLLFSMSTELWMLAVTGVMKSMSFLTLIVMGAWIRNLMPANARGKFQGVRLIFFVMIPMIIGPSIGSWLIGNFGIATSLNGNQGFIPVPLIFQVSAVLSLFSLVPIYYFHRHSFHRNPG</sequence>
<dbReference type="AlphaFoldDB" id="A0Y8N2"/>
<dbReference type="InterPro" id="IPR036259">
    <property type="entry name" value="MFS_trans_sf"/>
</dbReference>
<dbReference type="OrthoDB" id="9803985at2"/>
<evidence type="ECO:0000259" key="5">
    <source>
        <dbReference type="PROSITE" id="PS50850"/>
    </source>
</evidence>
<feature type="transmembrane region" description="Helical" evidence="4">
    <location>
        <begin position="105"/>
        <end position="124"/>
    </location>
</feature>
<dbReference type="InterPro" id="IPR020846">
    <property type="entry name" value="MFS_dom"/>
</dbReference>
<gene>
    <name evidence="6" type="ORF">GP2143_14561</name>
</gene>
<protein>
    <recommendedName>
        <fullName evidence="5">Major facilitator superfamily (MFS) profile domain-containing protein</fullName>
    </recommendedName>
</protein>
<feature type="domain" description="Major facilitator superfamily (MFS) profile" evidence="5">
    <location>
        <begin position="1"/>
        <end position="422"/>
    </location>
</feature>
<name>A0Y8N2_9GAMM</name>
<keyword evidence="3 4" id="KW-0472">Membrane</keyword>
<feature type="transmembrane region" description="Helical" evidence="4">
    <location>
        <begin position="231"/>
        <end position="249"/>
    </location>
</feature>
<feature type="transmembrane region" description="Helical" evidence="4">
    <location>
        <begin position="79"/>
        <end position="99"/>
    </location>
</feature>
<feature type="transmembrane region" description="Helical" evidence="4">
    <location>
        <begin position="48"/>
        <end position="67"/>
    </location>
</feature>
<evidence type="ECO:0000256" key="2">
    <source>
        <dbReference type="ARBA" id="ARBA00022989"/>
    </source>
</evidence>
<comment type="caution">
    <text evidence="6">The sequence shown here is derived from an EMBL/GenBank/DDBJ whole genome shotgun (WGS) entry which is preliminary data.</text>
</comment>
<reference evidence="6 7" key="1">
    <citation type="journal article" date="2010" name="J. Bacteriol.">
        <title>Genome sequence of the oligotrophic marine Gammaproteobacterium HTCC2143, isolated from the Oregon Coast.</title>
        <authorList>
            <person name="Oh H.M."/>
            <person name="Kang I."/>
            <person name="Ferriera S."/>
            <person name="Giovannoni S.J."/>
            <person name="Cho J.C."/>
        </authorList>
    </citation>
    <scope>NUCLEOTIDE SEQUENCE [LARGE SCALE GENOMIC DNA]</scope>
    <source>
        <strain evidence="6 7">HTCC2143</strain>
    </source>
</reference>
<evidence type="ECO:0000256" key="1">
    <source>
        <dbReference type="ARBA" id="ARBA00022692"/>
    </source>
</evidence>
<feature type="transmembrane region" description="Helical" evidence="4">
    <location>
        <begin position="398"/>
        <end position="417"/>
    </location>
</feature>
<evidence type="ECO:0000313" key="6">
    <source>
        <dbReference type="EMBL" id="EAW32486.1"/>
    </source>
</evidence>
<dbReference type="eggNOG" id="COG2211">
    <property type="taxonomic scope" value="Bacteria"/>
</dbReference>
<dbReference type="EMBL" id="AAVT01000001">
    <property type="protein sequence ID" value="EAW32486.1"/>
    <property type="molecule type" value="Genomic_DNA"/>
</dbReference>
<keyword evidence="2 4" id="KW-1133">Transmembrane helix</keyword>
<feature type="transmembrane region" description="Helical" evidence="4">
    <location>
        <begin position="295"/>
        <end position="312"/>
    </location>
</feature>
<dbReference type="GO" id="GO:0022857">
    <property type="term" value="F:transmembrane transporter activity"/>
    <property type="evidence" value="ECO:0007669"/>
    <property type="project" value="InterPro"/>
</dbReference>
<accession>A0Y8N2</accession>
<organism evidence="6 7">
    <name type="scientific">marine gamma proteobacterium HTCC2143</name>
    <dbReference type="NCBI Taxonomy" id="247633"/>
    <lineage>
        <taxon>Bacteria</taxon>
        <taxon>Pseudomonadati</taxon>
        <taxon>Pseudomonadota</taxon>
        <taxon>Gammaproteobacteria</taxon>
        <taxon>Cellvibrionales</taxon>
        <taxon>Spongiibacteraceae</taxon>
        <taxon>BD1-7 clade</taxon>
    </lineage>
</organism>
<dbReference type="PANTHER" id="PTHR23518:SF2">
    <property type="entry name" value="MAJOR FACILITATOR SUPERFAMILY TRANSPORTER"/>
    <property type="match status" value="1"/>
</dbReference>
<feature type="transmembrane region" description="Helical" evidence="4">
    <location>
        <begin position="359"/>
        <end position="378"/>
    </location>
</feature>
<dbReference type="PANTHER" id="PTHR23518">
    <property type="entry name" value="C-METHYLTRANSFERASE"/>
    <property type="match status" value="1"/>
</dbReference>
<dbReference type="InterPro" id="IPR011701">
    <property type="entry name" value="MFS"/>
</dbReference>
<proteinExistence type="predicted"/>
<feature type="transmembrane region" description="Helical" evidence="4">
    <location>
        <begin position="318"/>
        <end position="338"/>
    </location>
</feature>
<evidence type="ECO:0000256" key="3">
    <source>
        <dbReference type="ARBA" id="ARBA00023136"/>
    </source>
</evidence>
<feature type="transmembrane region" description="Helical" evidence="4">
    <location>
        <begin position="261"/>
        <end position="283"/>
    </location>
</feature>
<dbReference type="SUPFAM" id="SSF103473">
    <property type="entry name" value="MFS general substrate transporter"/>
    <property type="match status" value="1"/>
</dbReference>
<dbReference type="Pfam" id="PF07690">
    <property type="entry name" value="MFS_1"/>
    <property type="match status" value="1"/>
</dbReference>